<dbReference type="RefSeq" id="WP_079785657.1">
    <property type="nucleotide sequence ID" value="NZ_MXKC01000030.1"/>
</dbReference>
<dbReference type="AlphaFoldDB" id="A0A613D4L8"/>
<accession>A0A613D4L8</accession>
<feature type="signal peptide" evidence="1">
    <location>
        <begin position="1"/>
        <end position="17"/>
    </location>
</feature>
<keyword evidence="1" id="KW-0732">Signal</keyword>
<evidence type="ECO:0008006" key="3">
    <source>
        <dbReference type="Google" id="ProtNLM"/>
    </source>
</evidence>
<feature type="chain" id="PRO_5026061107" description="Periplasmic protein" evidence="1">
    <location>
        <begin position="18"/>
        <end position="111"/>
    </location>
</feature>
<reference evidence="2" key="1">
    <citation type="submission" date="2019-09" db="EMBL/GenBank/DDBJ databases">
        <authorList>
            <consortium name="PulseNet: The National Subtyping Network for Foodborne Disease Surveillance"/>
            <person name="Tarr C.L."/>
            <person name="Trees E."/>
            <person name="Katz L.S."/>
            <person name="Carleton-Romer H.A."/>
            <person name="Stroika S."/>
            <person name="Kucerova Z."/>
            <person name="Roache K.F."/>
            <person name="Sabol A.L."/>
            <person name="Besser J."/>
            <person name="Gerner-Smidt P."/>
        </authorList>
    </citation>
    <scope>NUCLEOTIDE SEQUENCE</scope>
    <source>
        <strain evidence="2">PNUSAS099513</strain>
    </source>
</reference>
<sequence>MKHIFLLLLAFTFNAGAASTYTKEQLNDMAAAGKYPEQESPVTKSIEAVSFSECKSSTLNVLNQVSGNYPAKEVVNTGVLYVVKILTNDGVIMVSCSEPDNKKVVTQSSYK</sequence>
<name>A0A613D4L8_SALER</name>
<organism evidence="2">
    <name type="scientific">Salmonella enterica</name>
    <name type="common">Salmonella choleraesuis</name>
    <dbReference type="NCBI Taxonomy" id="28901"/>
    <lineage>
        <taxon>Bacteria</taxon>
        <taxon>Pseudomonadati</taxon>
        <taxon>Pseudomonadota</taxon>
        <taxon>Gammaproteobacteria</taxon>
        <taxon>Enterobacterales</taxon>
        <taxon>Enterobacteriaceae</taxon>
        <taxon>Salmonella</taxon>
    </lineage>
</organism>
<protein>
    <recommendedName>
        <fullName evidence="3">Periplasmic protein</fullName>
    </recommendedName>
</protein>
<proteinExistence type="predicted"/>
<dbReference type="EMBL" id="AAKVSC010000004">
    <property type="protein sequence ID" value="ECW2247832.1"/>
    <property type="molecule type" value="Genomic_DNA"/>
</dbReference>
<gene>
    <name evidence="2" type="ORF">F3V34_12790</name>
</gene>
<evidence type="ECO:0000256" key="1">
    <source>
        <dbReference type="SAM" id="SignalP"/>
    </source>
</evidence>
<comment type="caution">
    <text evidence="2">The sequence shown here is derived from an EMBL/GenBank/DDBJ whole genome shotgun (WGS) entry which is preliminary data.</text>
</comment>
<evidence type="ECO:0000313" key="2">
    <source>
        <dbReference type="EMBL" id="ECW2247832.1"/>
    </source>
</evidence>